<dbReference type="SUPFAM" id="SSF81340">
    <property type="entry name" value="Clc chloride channel"/>
    <property type="match status" value="1"/>
</dbReference>
<proteinExistence type="predicted"/>
<dbReference type="GO" id="GO:0016020">
    <property type="term" value="C:membrane"/>
    <property type="evidence" value="ECO:0007669"/>
    <property type="project" value="UniProtKB-SubCell"/>
</dbReference>
<keyword evidence="3 5" id="KW-1133">Transmembrane helix</keyword>
<gene>
    <name evidence="6" type="ORF">N180_14990</name>
</gene>
<dbReference type="AlphaFoldDB" id="A0A081PBC6"/>
<evidence type="ECO:0000256" key="3">
    <source>
        <dbReference type="ARBA" id="ARBA00022989"/>
    </source>
</evidence>
<dbReference type="InterPro" id="IPR050368">
    <property type="entry name" value="ClC-type_chloride_channel"/>
</dbReference>
<evidence type="ECO:0000313" key="7">
    <source>
        <dbReference type="Proteomes" id="UP000028007"/>
    </source>
</evidence>
<evidence type="ECO:0000256" key="4">
    <source>
        <dbReference type="ARBA" id="ARBA00023136"/>
    </source>
</evidence>
<organism evidence="6 7">
    <name type="scientific">Pedobacter antarcticus 4BY</name>
    <dbReference type="NCBI Taxonomy" id="1358423"/>
    <lineage>
        <taxon>Bacteria</taxon>
        <taxon>Pseudomonadati</taxon>
        <taxon>Bacteroidota</taxon>
        <taxon>Sphingobacteriia</taxon>
        <taxon>Sphingobacteriales</taxon>
        <taxon>Sphingobacteriaceae</taxon>
        <taxon>Pedobacter</taxon>
    </lineage>
</organism>
<dbReference type="EMBL" id="JNFF01000122">
    <property type="protein sequence ID" value="KEQ27999.1"/>
    <property type="molecule type" value="Genomic_DNA"/>
</dbReference>
<feature type="transmembrane region" description="Helical" evidence="5">
    <location>
        <begin position="392"/>
        <end position="412"/>
    </location>
</feature>
<name>A0A081PBC6_9SPHI</name>
<protein>
    <submittedName>
        <fullName evidence="6">Voltage-gated chloride channel protein</fullName>
    </submittedName>
</protein>
<dbReference type="eggNOG" id="COG0038">
    <property type="taxonomic scope" value="Bacteria"/>
</dbReference>
<dbReference type="Proteomes" id="UP000028007">
    <property type="component" value="Unassembled WGS sequence"/>
</dbReference>
<feature type="transmembrane region" description="Helical" evidence="5">
    <location>
        <begin position="228"/>
        <end position="250"/>
    </location>
</feature>
<feature type="transmembrane region" description="Helical" evidence="5">
    <location>
        <begin position="150"/>
        <end position="177"/>
    </location>
</feature>
<dbReference type="Pfam" id="PF00654">
    <property type="entry name" value="Voltage_CLC"/>
    <property type="match status" value="1"/>
</dbReference>
<evidence type="ECO:0000256" key="2">
    <source>
        <dbReference type="ARBA" id="ARBA00022692"/>
    </source>
</evidence>
<dbReference type="PANTHER" id="PTHR43427">
    <property type="entry name" value="CHLORIDE CHANNEL PROTEIN CLC-E"/>
    <property type="match status" value="1"/>
</dbReference>
<evidence type="ECO:0000256" key="1">
    <source>
        <dbReference type="ARBA" id="ARBA00004141"/>
    </source>
</evidence>
<dbReference type="Gene3D" id="1.10.3080.10">
    <property type="entry name" value="Clc chloride channel"/>
    <property type="match status" value="1"/>
</dbReference>
<feature type="transmembrane region" description="Helical" evidence="5">
    <location>
        <begin position="270"/>
        <end position="288"/>
    </location>
</feature>
<keyword evidence="4 5" id="KW-0472">Membrane</keyword>
<evidence type="ECO:0000313" key="6">
    <source>
        <dbReference type="EMBL" id="KEQ27999.1"/>
    </source>
</evidence>
<dbReference type="PRINTS" id="PR00762">
    <property type="entry name" value="CLCHANNEL"/>
</dbReference>
<keyword evidence="7" id="KW-1185">Reference proteome</keyword>
<keyword evidence="2 5" id="KW-0812">Transmembrane</keyword>
<comment type="subcellular location">
    <subcellularLocation>
        <location evidence="1">Membrane</location>
        <topology evidence="1">Multi-pass membrane protein</topology>
    </subcellularLocation>
</comment>
<feature type="transmembrane region" description="Helical" evidence="5">
    <location>
        <begin position="56"/>
        <end position="72"/>
    </location>
</feature>
<feature type="transmembrane region" description="Helical" evidence="5">
    <location>
        <begin position="189"/>
        <end position="208"/>
    </location>
</feature>
<comment type="caution">
    <text evidence="6">The sequence shown here is derived from an EMBL/GenBank/DDBJ whole genome shotgun (WGS) entry which is preliminary data.</text>
</comment>
<dbReference type="InterPro" id="IPR014743">
    <property type="entry name" value="Cl-channel_core"/>
</dbReference>
<dbReference type="PANTHER" id="PTHR43427:SF12">
    <property type="entry name" value="CHLORIDE TRANSPORTER"/>
    <property type="match status" value="1"/>
</dbReference>
<reference evidence="6 7" key="1">
    <citation type="journal article" date="1992" name="Int. J. Syst. Bacteriol.">
        <title>Sphingobacterium antarcticus sp. nov. a Psychrotrophic Bacterium from the Soils of Schirmacher Oasis, Antarctica.</title>
        <authorList>
            <person name="Shivaji S."/>
            <person name="Ray M.K."/>
            <person name="Rao N.S."/>
            <person name="Saiserr L."/>
            <person name="Jagannadham M.V."/>
            <person name="Kumar G.S."/>
            <person name="Reddy G."/>
            <person name="Bhargava P.M."/>
        </authorList>
    </citation>
    <scope>NUCLEOTIDE SEQUENCE [LARGE SCALE GENOMIC DNA]</scope>
    <source>
        <strain evidence="6 7">4BY</strain>
    </source>
</reference>
<feature type="transmembrane region" description="Helical" evidence="5">
    <location>
        <begin position="20"/>
        <end position="44"/>
    </location>
</feature>
<dbReference type="InterPro" id="IPR001807">
    <property type="entry name" value="ClC"/>
</dbReference>
<accession>A0A081PBC6</accession>
<sequence length="430" mass="46612">MFMKSYFPALWSVPSLRIFFRWLLLICCISVATGLIVSLFLILLHRVTLFRFSHPWLLYFLPFAGVLIHYIYQTVGKSSEKGNDLILEEIHRPVGSMTWKMAPVILISTLITHLFGGSAGREGTAVQIGGSIASVFGKWFNMSGRDTKTVLIAGIAAGFGAVFGTPFTGAIFAIEVLTLGKIHYKHFPAALLASMAGHFTVMTLHVHHTGYLVNNLPVEFYYLSGRLAFSWLLLGKVMLAAVAFGMVSMLFIKLGHGIKQLITGVVQRKWLIPLLGGFVIIALTLILGKPDFLGLGIESAYPGAVTLPSAFLPGGADTWSWLWKTIYTAITLATGFKGGEVTPLFYIGATLGHTLAQVLQAPESLFAAIGFIAVFAGATKTPLACTVMGLELFGGAYVVFFATGCFIAFLCSGRTGIYKAQRNRLAGKYS</sequence>
<dbReference type="GO" id="GO:0015108">
    <property type="term" value="F:chloride transmembrane transporter activity"/>
    <property type="evidence" value="ECO:0007669"/>
    <property type="project" value="InterPro"/>
</dbReference>
<evidence type="ECO:0000256" key="5">
    <source>
        <dbReference type="SAM" id="Phobius"/>
    </source>
</evidence>